<gene>
    <name evidence="1" type="ORF">EVAR_65322_1</name>
</gene>
<evidence type="ECO:0000313" key="2">
    <source>
        <dbReference type="Proteomes" id="UP000299102"/>
    </source>
</evidence>
<sequence length="75" mass="8310">MVTHMPYTTVTGHESWFYCYDPETKRQSADTSRALGLESSKCLRADLAGSGPANNHYNVRADRTACSLRSAERVA</sequence>
<dbReference type="Proteomes" id="UP000299102">
    <property type="component" value="Unassembled WGS sequence"/>
</dbReference>
<dbReference type="EMBL" id="BGZK01001387">
    <property type="protein sequence ID" value="GBP78812.1"/>
    <property type="molecule type" value="Genomic_DNA"/>
</dbReference>
<keyword evidence="2" id="KW-1185">Reference proteome</keyword>
<evidence type="ECO:0000313" key="1">
    <source>
        <dbReference type="EMBL" id="GBP78812.1"/>
    </source>
</evidence>
<name>A0A4C1YV58_EUMVA</name>
<proteinExistence type="predicted"/>
<organism evidence="1 2">
    <name type="scientific">Eumeta variegata</name>
    <name type="common">Bagworm moth</name>
    <name type="synonym">Eumeta japonica</name>
    <dbReference type="NCBI Taxonomy" id="151549"/>
    <lineage>
        <taxon>Eukaryota</taxon>
        <taxon>Metazoa</taxon>
        <taxon>Ecdysozoa</taxon>
        <taxon>Arthropoda</taxon>
        <taxon>Hexapoda</taxon>
        <taxon>Insecta</taxon>
        <taxon>Pterygota</taxon>
        <taxon>Neoptera</taxon>
        <taxon>Endopterygota</taxon>
        <taxon>Lepidoptera</taxon>
        <taxon>Glossata</taxon>
        <taxon>Ditrysia</taxon>
        <taxon>Tineoidea</taxon>
        <taxon>Psychidae</taxon>
        <taxon>Oiketicinae</taxon>
        <taxon>Eumeta</taxon>
    </lineage>
</organism>
<comment type="caution">
    <text evidence="1">The sequence shown here is derived from an EMBL/GenBank/DDBJ whole genome shotgun (WGS) entry which is preliminary data.</text>
</comment>
<protein>
    <submittedName>
        <fullName evidence="1">Uncharacterized protein</fullName>
    </submittedName>
</protein>
<accession>A0A4C1YV58</accession>
<dbReference type="AlphaFoldDB" id="A0A4C1YV58"/>
<reference evidence="1 2" key="1">
    <citation type="journal article" date="2019" name="Commun. Biol.">
        <title>The bagworm genome reveals a unique fibroin gene that provides high tensile strength.</title>
        <authorList>
            <person name="Kono N."/>
            <person name="Nakamura H."/>
            <person name="Ohtoshi R."/>
            <person name="Tomita M."/>
            <person name="Numata K."/>
            <person name="Arakawa K."/>
        </authorList>
    </citation>
    <scope>NUCLEOTIDE SEQUENCE [LARGE SCALE GENOMIC DNA]</scope>
</reference>